<feature type="coiled-coil region" evidence="1">
    <location>
        <begin position="6"/>
        <end position="33"/>
    </location>
</feature>
<dbReference type="AlphaFoldDB" id="A0A940DID8"/>
<evidence type="ECO:0000313" key="4">
    <source>
        <dbReference type="Proteomes" id="UP000727857"/>
    </source>
</evidence>
<dbReference type="Proteomes" id="UP000727857">
    <property type="component" value="Unassembled WGS sequence"/>
</dbReference>
<evidence type="ECO:0000256" key="1">
    <source>
        <dbReference type="SAM" id="Coils"/>
    </source>
</evidence>
<evidence type="ECO:0000256" key="2">
    <source>
        <dbReference type="SAM" id="Phobius"/>
    </source>
</evidence>
<keyword evidence="1" id="KW-0175">Coiled coil</keyword>
<gene>
    <name evidence="3" type="ORF">IAB16_03300</name>
</gene>
<reference evidence="3" key="2">
    <citation type="journal article" date="2021" name="PeerJ">
        <title>Extensive microbial diversity within the chicken gut microbiome revealed by metagenomics and culture.</title>
        <authorList>
            <person name="Gilroy R."/>
            <person name="Ravi A."/>
            <person name="Getino M."/>
            <person name="Pursley I."/>
            <person name="Horton D.L."/>
            <person name="Alikhan N.F."/>
            <person name="Baker D."/>
            <person name="Gharbi K."/>
            <person name="Hall N."/>
            <person name="Watson M."/>
            <person name="Adriaenssens E.M."/>
            <person name="Foster-Nyarko E."/>
            <person name="Jarju S."/>
            <person name="Secka A."/>
            <person name="Antonio M."/>
            <person name="Oren A."/>
            <person name="Chaudhuri R.R."/>
            <person name="La Ragione R."/>
            <person name="Hildebrand F."/>
            <person name="Pallen M.J."/>
        </authorList>
    </citation>
    <scope>NUCLEOTIDE SEQUENCE</scope>
    <source>
        <strain evidence="3">517</strain>
    </source>
</reference>
<comment type="caution">
    <text evidence="3">The sequence shown here is derived from an EMBL/GenBank/DDBJ whole genome shotgun (WGS) entry which is preliminary data.</text>
</comment>
<proteinExistence type="predicted"/>
<name>A0A940DID8_9FIRM</name>
<keyword evidence="2" id="KW-1133">Transmembrane helix</keyword>
<keyword evidence="2" id="KW-0812">Transmembrane</keyword>
<feature type="transmembrane region" description="Helical" evidence="2">
    <location>
        <begin position="43"/>
        <end position="63"/>
    </location>
</feature>
<keyword evidence="2" id="KW-0472">Membrane</keyword>
<sequence>MKAEMLINVRETLSKTQEEIRKTEKEMEQLRENIRFESGFRKFLLWLTPALLVVQTIVLAISLL</sequence>
<dbReference type="EMBL" id="JADINF010000079">
    <property type="protein sequence ID" value="MBO8424025.1"/>
    <property type="molecule type" value="Genomic_DNA"/>
</dbReference>
<organism evidence="3 4">
    <name type="scientific">Candidatus Stercoripulliclostridium pullicola</name>
    <dbReference type="NCBI Taxonomy" id="2840953"/>
    <lineage>
        <taxon>Bacteria</taxon>
        <taxon>Bacillati</taxon>
        <taxon>Bacillota</taxon>
        <taxon>Clostridia</taxon>
        <taxon>Eubacteriales</taxon>
        <taxon>Candidatus Stercoripulliclostridium</taxon>
    </lineage>
</organism>
<protein>
    <submittedName>
        <fullName evidence="3">Uncharacterized protein</fullName>
    </submittedName>
</protein>
<reference evidence="3" key="1">
    <citation type="submission" date="2020-10" db="EMBL/GenBank/DDBJ databases">
        <authorList>
            <person name="Gilroy R."/>
        </authorList>
    </citation>
    <scope>NUCLEOTIDE SEQUENCE</scope>
    <source>
        <strain evidence="3">517</strain>
    </source>
</reference>
<accession>A0A940DID8</accession>
<evidence type="ECO:0000313" key="3">
    <source>
        <dbReference type="EMBL" id="MBO8424025.1"/>
    </source>
</evidence>